<dbReference type="Gene3D" id="1.25.40.10">
    <property type="entry name" value="Tetratricopeptide repeat domain"/>
    <property type="match status" value="3"/>
</dbReference>
<dbReference type="KEGG" id="ssyi:EKG83_08050"/>
<evidence type="ECO:0000256" key="2">
    <source>
        <dbReference type="ARBA" id="ARBA00023015"/>
    </source>
</evidence>
<keyword evidence="3 6" id="KW-0238">DNA-binding</keyword>
<dbReference type="SMART" id="SM01043">
    <property type="entry name" value="BTAD"/>
    <property type="match status" value="1"/>
</dbReference>
<dbReference type="GO" id="GO:0000160">
    <property type="term" value="P:phosphorelay signal transduction system"/>
    <property type="evidence" value="ECO:0007669"/>
    <property type="project" value="InterPro"/>
</dbReference>
<dbReference type="InterPro" id="IPR019734">
    <property type="entry name" value="TPR_rpt"/>
</dbReference>
<dbReference type="InterPro" id="IPR001867">
    <property type="entry name" value="OmpR/PhoB-type_DNA-bd"/>
</dbReference>
<dbReference type="SMART" id="SM00862">
    <property type="entry name" value="Trans_reg_C"/>
    <property type="match status" value="1"/>
</dbReference>
<dbReference type="Pfam" id="PF13432">
    <property type="entry name" value="TPR_16"/>
    <property type="match status" value="1"/>
</dbReference>
<dbReference type="Gene3D" id="3.40.50.300">
    <property type="entry name" value="P-loop containing nucleotide triphosphate hydrolases"/>
    <property type="match status" value="1"/>
</dbReference>
<dbReference type="FunFam" id="1.25.40.10:FF:000222">
    <property type="entry name" value="SARP family transcriptional regulator"/>
    <property type="match status" value="1"/>
</dbReference>
<dbReference type="PRINTS" id="PR00364">
    <property type="entry name" value="DISEASERSIST"/>
</dbReference>
<dbReference type="SUPFAM" id="SSF48452">
    <property type="entry name" value="TPR-like"/>
    <property type="match status" value="3"/>
</dbReference>
<keyword evidence="4" id="KW-0804">Transcription</keyword>
<dbReference type="Pfam" id="PF03704">
    <property type="entry name" value="BTAD"/>
    <property type="match status" value="1"/>
</dbReference>
<evidence type="ECO:0000256" key="4">
    <source>
        <dbReference type="ARBA" id="ARBA00023163"/>
    </source>
</evidence>
<feature type="repeat" description="TPR" evidence="5">
    <location>
        <begin position="681"/>
        <end position="714"/>
    </location>
</feature>
<keyword evidence="9" id="KW-1185">Reference proteome</keyword>
<keyword evidence="5" id="KW-0802">TPR repeat</keyword>
<evidence type="ECO:0000256" key="6">
    <source>
        <dbReference type="PROSITE-ProRule" id="PRU01091"/>
    </source>
</evidence>
<proteinExistence type="inferred from homology"/>
<dbReference type="InterPro" id="IPR016032">
    <property type="entry name" value="Sig_transdc_resp-reg_C-effctor"/>
</dbReference>
<dbReference type="CDD" id="cd15831">
    <property type="entry name" value="BTAD"/>
    <property type="match status" value="1"/>
</dbReference>
<dbReference type="InterPro" id="IPR005158">
    <property type="entry name" value="BTAD"/>
</dbReference>
<dbReference type="SUPFAM" id="SSF46894">
    <property type="entry name" value="C-terminal effector domain of the bipartite response regulators"/>
    <property type="match status" value="1"/>
</dbReference>
<dbReference type="SUPFAM" id="SSF52540">
    <property type="entry name" value="P-loop containing nucleoside triphosphate hydrolases"/>
    <property type="match status" value="1"/>
</dbReference>
<dbReference type="Pfam" id="PF13191">
    <property type="entry name" value="AAA_16"/>
    <property type="match status" value="1"/>
</dbReference>
<evidence type="ECO:0000256" key="5">
    <source>
        <dbReference type="PROSITE-ProRule" id="PRU00339"/>
    </source>
</evidence>
<dbReference type="InterPro" id="IPR051677">
    <property type="entry name" value="AfsR-DnrI-RedD_regulator"/>
</dbReference>
<evidence type="ECO:0000256" key="3">
    <source>
        <dbReference type="ARBA" id="ARBA00023125"/>
    </source>
</evidence>
<dbReference type="PROSITE" id="PS50005">
    <property type="entry name" value="TPR"/>
    <property type="match status" value="1"/>
</dbReference>
<keyword evidence="2" id="KW-0805">Transcription regulation</keyword>
<feature type="domain" description="OmpR/PhoB-type" evidence="7">
    <location>
        <begin position="1"/>
        <end position="94"/>
    </location>
</feature>
<dbReference type="SMART" id="SM00382">
    <property type="entry name" value="AAA"/>
    <property type="match status" value="1"/>
</dbReference>
<dbReference type="SMART" id="SM00028">
    <property type="entry name" value="TPR"/>
    <property type="match status" value="7"/>
</dbReference>
<dbReference type="Gene3D" id="1.10.10.10">
    <property type="entry name" value="Winged helix-like DNA-binding domain superfamily/Winged helix DNA-binding domain"/>
    <property type="match status" value="1"/>
</dbReference>
<reference evidence="9" key="1">
    <citation type="journal article" date="2021" name="Curr. Microbiol.">
        <title>Complete genome of nocamycin-producing strain Saccharothrix syringae NRRL B-16468 reveals the biosynthetic potential for secondary metabolites.</title>
        <authorList>
            <person name="Mo X."/>
            <person name="Yang S."/>
        </authorList>
    </citation>
    <scope>NUCLEOTIDE SEQUENCE [LARGE SCALE GENOMIC DNA]</scope>
    <source>
        <strain evidence="9">ATCC 51364 / DSM 43886 / JCM 6844 / KCTC 9398 / NBRC 14523 / NRRL B-16468 / INA 2240</strain>
    </source>
</reference>
<dbReference type="Proteomes" id="UP000325787">
    <property type="component" value="Chromosome"/>
</dbReference>
<dbReference type="InterPro" id="IPR011990">
    <property type="entry name" value="TPR-like_helical_dom_sf"/>
</dbReference>
<dbReference type="PROSITE" id="PS51755">
    <property type="entry name" value="OMPR_PHOB"/>
    <property type="match status" value="1"/>
</dbReference>
<evidence type="ECO:0000313" key="9">
    <source>
        <dbReference type="Proteomes" id="UP000325787"/>
    </source>
</evidence>
<dbReference type="OrthoDB" id="581105at2"/>
<gene>
    <name evidence="8" type="ORF">EKG83_08050</name>
</gene>
<dbReference type="PANTHER" id="PTHR35807">
    <property type="entry name" value="TRANSCRIPTIONAL REGULATOR REDD-RELATED"/>
    <property type="match status" value="1"/>
</dbReference>
<sequence>MGAGPWFGLLGPLEVRIQGQPVPVRAGKHRALLAALSLRAGRVVSIGELVAFLWGDSPPARTRGTLQTYVMRLRQLLGDPSLIRTTSDGYRLVVPPEQVDVHRFTATAGRARQAARSGRLAEAADLYAEALGLWRGPALADVPSDSLRDHEVPRLAERLLVAHEEHVDVELALGNHERVIPVLRALTADYPLRERFWAQLMVALYRGSRQAEALEAFRLVDRVLDEQLGVEPGAALRELHQAILVGDPSLAAPVEQVDPDVPDQLPPEVPGFVGRAEAVDRISRLVAPDGARTAVPIVVLTGVPGVGKTALAAHVAHRLRDRFPDGRLYADLRGYAPGPPTPVVEVLTRFLRALGVPPEQIPVDPDEQSTLFRSLLAGRRMLLVLDNAAAPDQVRPLLPGAASCPVLVTSRDDLRGLIAVDGARRVDLDVLSPAESLALLGRSGQAAEELARRCGHLPLALDVASASLGGGSVARYLERLGDRDPLHLALDALTPAARRLFGLLSVVPGPDFTPEAAARVADVPVAAAALLLDQLAGARLVRGVAGRYSFHDSLARFAASVAEDAEAARTRLLEFYVRAVDHCAELLYPDLMRLPSAPAGQARLAGVETAAQARAWLDAERANLAAAIRAAAEHGPAAVSWRLADGLRGYLWSGKHVTEWLLTAQYGMDAAHEQRDVAGEAAMHQNLGTLHWRLGDFAESIEHYTRAVELHRVSGDLESEAGVRGNLGVVRLEAGDLASARNDLETCLALRREAGGPRSGETAVLTGLGVLAVETGELAEAADLLGEALAISVEHGLRAGEITALTLLGVVAQQAGEPQRALAHLADALRLATEAGFREAAARALEATASVRLDLGEHAEALDLADRALAELREGGDQRITTNVLVVMASANRGLGSLAVADEQFQQALTKAGRIGYPPGEARALVGLAGVRRLLGEHAEARALAEQAVALTVRLGLRPAERAARVELAAVHRAAGDDLAAAAELDRADRLLEPPGS</sequence>
<feature type="DNA-binding region" description="OmpR/PhoB-type" evidence="6">
    <location>
        <begin position="1"/>
        <end position="94"/>
    </location>
</feature>
<dbReference type="GO" id="GO:0006355">
    <property type="term" value="P:regulation of DNA-templated transcription"/>
    <property type="evidence" value="ECO:0007669"/>
    <property type="project" value="InterPro"/>
</dbReference>
<dbReference type="Pfam" id="PF13424">
    <property type="entry name" value="TPR_12"/>
    <property type="match status" value="2"/>
</dbReference>
<protein>
    <submittedName>
        <fullName evidence="8">Tetratricopeptide repeat protein</fullName>
    </submittedName>
</protein>
<dbReference type="InterPro" id="IPR027417">
    <property type="entry name" value="P-loop_NTPase"/>
</dbReference>
<dbReference type="InterPro" id="IPR036388">
    <property type="entry name" value="WH-like_DNA-bd_sf"/>
</dbReference>
<organism evidence="8 9">
    <name type="scientific">Saccharothrix syringae</name>
    <name type="common">Nocardiopsis syringae</name>
    <dbReference type="NCBI Taxonomy" id="103733"/>
    <lineage>
        <taxon>Bacteria</taxon>
        <taxon>Bacillati</taxon>
        <taxon>Actinomycetota</taxon>
        <taxon>Actinomycetes</taxon>
        <taxon>Pseudonocardiales</taxon>
        <taxon>Pseudonocardiaceae</taxon>
        <taxon>Saccharothrix</taxon>
    </lineage>
</organism>
<dbReference type="Pfam" id="PF00486">
    <property type="entry name" value="Trans_reg_C"/>
    <property type="match status" value="1"/>
</dbReference>
<dbReference type="AlphaFoldDB" id="A0A5Q0GUY3"/>
<evidence type="ECO:0000259" key="7">
    <source>
        <dbReference type="PROSITE" id="PS51755"/>
    </source>
</evidence>
<comment type="similarity">
    <text evidence="1">Belongs to the AfsR/DnrI/RedD regulatory family.</text>
</comment>
<accession>A0A5Q0GUY3</accession>
<evidence type="ECO:0000313" key="8">
    <source>
        <dbReference type="EMBL" id="QFZ17435.1"/>
    </source>
</evidence>
<dbReference type="PANTHER" id="PTHR35807:SF1">
    <property type="entry name" value="TRANSCRIPTIONAL REGULATOR REDD"/>
    <property type="match status" value="1"/>
</dbReference>
<dbReference type="InterPro" id="IPR041664">
    <property type="entry name" value="AAA_16"/>
</dbReference>
<dbReference type="GO" id="GO:0003677">
    <property type="term" value="F:DNA binding"/>
    <property type="evidence" value="ECO:0007669"/>
    <property type="project" value="UniProtKB-UniRule"/>
</dbReference>
<name>A0A5Q0GUY3_SACSY</name>
<dbReference type="EMBL" id="CP034550">
    <property type="protein sequence ID" value="QFZ17435.1"/>
    <property type="molecule type" value="Genomic_DNA"/>
</dbReference>
<evidence type="ECO:0000256" key="1">
    <source>
        <dbReference type="ARBA" id="ARBA00005820"/>
    </source>
</evidence>
<dbReference type="InterPro" id="IPR003593">
    <property type="entry name" value="AAA+_ATPase"/>
</dbReference>